<reference evidence="2" key="2">
    <citation type="submission" date="2020-11" db="EMBL/GenBank/DDBJ databases">
        <authorList>
            <person name="McCartney M.A."/>
            <person name="Auch B."/>
            <person name="Kono T."/>
            <person name="Mallez S."/>
            <person name="Becker A."/>
            <person name="Gohl D.M."/>
            <person name="Silverstein K.A.T."/>
            <person name="Koren S."/>
            <person name="Bechman K.B."/>
            <person name="Herman A."/>
            <person name="Abrahante J.E."/>
            <person name="Garbe J."/>
        </authorList>
    </citation>
    <scope>NUCLEOTIDE SEQUENCE</scope>
    <source>
        <strain evidence="2">Duluth1</strain>
        <tissue evidence="2">Whole animal</tissue>
    </source>
</reference>
<name>A0A9D4N6T2_DREPO</name>
<feature type="region of interest" description="Disordered" evidence="1">
    <location>
        <begin position="31"/>
        <end position="64"/>
    </location>
</feature>
<dbReference type="AlphaFoldDB" id="A0A9D4N6T2"/>
<dbReference type="EMBL" id="JAIWYP010000001">
    <property type="protein sequence ID" value="KAH3888820.1"/>
    <property type="molecule type" value="Genomic_DNA"/>
</dbReference>
<comment type="caution">
    <text evidence="2">The sequence shown here is derived from an EMBL/GenBank/DDBJ whole genome shotgun (WGS) entry which is preliminary data.</text>
</comment>
<sequence>MPRRSPGEAGSVAAEPWYTVTPPALIGAISASDPGRATAKSRFNPGRRRSCPGGAPVNAGGVPAGRRFTDRGAGLPMYRSYAEILPAFTGAPPGHLWRQPGRCRSSAGVCMGPVELRCRPGCSRCRPGYSRWCAGRCRPFPVTPGSFTEVFNISILSRWSPGCSRSSPVEPQ</sequence>
<protein>
    <submittedName>
        <fullName evidence="2">Uncharacterized protein</fullName>
    </submittedName>
</protein>
<gene>
    <name evidence="2" type="ORF">DPMN_012859</name>
</gene>
<proteinExistence type="predicted"/>
<keyword evidence="3" id="KW-1185">Reference proteome</keyword>
<dbReference type="Proteomes" id="UP000828390">
    <property type="component" value="Unassembled WGS sequence"/>
</dbReference>
<evidence type="ECO:0000256" key="1">
    <source>
        <dbReference type="SAM" id="MobiDB-lite"/>
    </source>
</evidence>
<reference evidence="2" key="1">
    <citation type="journal article" date="2019" name="bioRxiv">
        <title>The Genome of the Zebra Mussel, Dreissena polymorpha: A Resource for Invasive Species Research.</title>
        <authorList>
            <person name="McCartney M.A."/>
            <person name="Auch B."/>
            <person name="Kono T."/>
            <person name="Mallez S."/>
            <person name="Zhang Y."/>
            <person name="Obille A."/>
            <person name="Becker A."/>
            <person name="Abrahante J.E."/>
            <person name="Garbe J."/>
            <person name="Badalamenti J.P."/>
            <person name="Herman A."/>
            <person name="Mangelson H."/>
            <person name="Liachko I."/>
            <person name="Sullivan S."/>
            <person name="Sone E.D."/>
            <person name="Koren S."/>
            <person name="Silverstein K.A.T."/>
            <person name="Beckman K.B."/>
            <person name="Gohl D.M."/>
        </authorList>
    </citation>
    <scope>NUCLEOTIDE SEQUENCE</scope>
    <source>
        <strain evidence="2">Duluth1</strain>
        <tissue evidence="2">Whole animal</tissue>
    </source>
</reference>
<evidence type="ECO:0000313" key="2">
    <source>
        <dbReference type="EMBL" id="KAH3888820.1"/>
    </source>
</evidence>
<evidence type="ECO:0000313" key="3">
    <source>
        <dbReference type="Proteomes" id="UP000828390"/>
    </source>
</evidence>
<feature type="compositionally biased region" description="Low complexity" evidence="1">
    <location>
        <begin position="52"/>
        <end position="64"/>
    </location>
</feature>
<organism evidence="2 3">
    <name type="scientific">Dreissena polymorpha</name>
    <name type="common">Zebra mussel</name>
    <name type="synonym">Mytilus polymorpha</name>
    <dbReference type="NCBI Taxonomy" id="45954"/>
    <lineage>
        <taxon>Eukaryota</taxon>
        <taxon>Metazoa</taxon>
        <taxon>Spiralia</taxon>
        <taxon>Lophotrochozoa</taxon>
        <taxon>Mollusca</taxon>
        <taxon>Bivalvia</taxon>
        <taxon>Autobranchia</taxon>
        <taxon>Heteroconchia</taxon>
        <taxon>Euheterodonta</taxon>
        <taxon>Imparidentia</taxon>
        <taxon>Neoheterodontei</taxon>
        <taxon>Myida</taxon>
        <taxon>Dreissenoidea</taxon>
        <taxon>Dreissenidae</taxon>
        <taxon>Dreissena</taxon>
    </lineage>
</organism>
<accession>A0A9D4N6T2</accession>